<proteinExistence type="predicted"/>
<evidence type="ECO:0000313" key="4">
    <source>
        <dbReference type="Proteomes" id="UP000823388"/>
    </source>
</evidence>
<dbReference type="EMBL" id="CM029048">
    <property type="protein sequence ID" value="KAG2576886.1"/>
    <property type="molecule type" value="Genomic_DNA"/>
</dbReference>
<dbReference type="AlphaFoldDB" id="A0A8T0QUR2"/>
<name>A0A8T0QUR2_PANVG</name>
<dbReference type="SUPFAM" id="SSF117856">
    <property type="entry name" value="AF0104/ALDC/Ptd012-like"/>
    <property type="match status" value="1"/>
</dbReference>
<dbReference type="InterPro" id="IPR014476">
    <property type="entry name" value="AHL15-29"/>
</dbReference>
<feature type="region of interest" description="Disordered" evidence="1">
    <location>
        <begin position="266"/>
        <end position="286"/>
    </location>
</feature>
<feature type="compositionally biased region" description="Low complexity" evidence="1">
    <location>
        <begin position="28"/>
        <end position="41"/>
    </location>
</feature>
<accession>A0A8T0QUR2</accession>
<dbReference type="Gene3D" id="3.30.1330.80">
    <property type="entry name" value="Hypothetical protein, similar to alpha- acetolactate decarboxylase, domain 2"/>
    <property type="match status" value="1"/>
</dbReference>
<comment type="caution">
    <text evidence="3">The sequence shown here is derived from an EMBL/GenBank/DDBJ whole genome shotgun (WGS) entry which is preliminary data.</text>
</comment>
<dbReference type="PANTHER" id="PTHR31100:SF6">
    <property type="entry name" value="AT-HOOK MOTIF NUCLEAR-LOCALIZED PROTEIN"/>
    <property type="match status" value="1"/>
</dbReference>
<dbReference type="PANTHER" id="PTHR31100">
    <property type="entry name" value="AT-HOOK MOTIF NUCLEAR-LOCALIZED PROTEIN 15"/>
    <property type="match status" value="1"/>
</dbReference>
<evidence type="ECO:0000256" key="1">
    <source>
        <dbReference type="SAM" id="MobiDB-lite"/>
    </source>
</evidence>
<protein>
    <recommendedName>
        <fullName evidence="2">PPC domain-containing protein</fullName>
    </recommendedName>
</protein>
<evidence type="ECO:0000259" key="2">
    <source>
        <dbReference type="PROSITE" id="PS51742"/>
    </source>
</evidence>
<dbReference type="Proteomes" id="UP000823388">
    <property type="component" value="Chromosome 6N"/>
</dbReference>
<dbReference type="PROSITE" id="PS51742">
    <property type="entry name" value="PPC"/>
    <property type="match status" value="1"/>
</dbReference>
<sequence length="286" mass="28397">MAGLELGTSSYLNHHHQPLHLHHDDDGAAGSDDGQDLLSPRSGGGGGGRPGSGGGGGPPSTAGGAGMGRPPGSKNKPMLHVITTRESANALRAHILEVATGCNVFEALTAYACRRQHGVCMLSAAGTIANVMLRQPQSSQTGPASPAVATLHGIFEIVSLAGSFLPPAPPGATILAAFLAGGQGQVVGGSMAGALIAAGPVVVVATSFSNIAYLRLPLKEGDDVPPPAPPGSDQPGVLFGGDPAAVVAAGGLPFFNLPMKMPPMPMDGNSGWPGTPGGGVRRPPFS</sequence>
<evidence type="ECO:0000313" key="3">
    <source>
        <dbReference type="EMBL" id="KAG2576886.1"/>
    </source>
</evidence>
<dbReference type="GO" id="GO:0005634">
    <property type="term" value="C:nucleus"/>
    <property type="evidence" value="ECO:0007669"/>
    <property type="project" value="TreeGrafter"/>
</dbReference>
<gene>
    <name evidence="3" type="ORF">PVAP13_6NG063230</name>
</gene>
<organism evidence="3 4">
    <name type="scientific">Panicum virgatum</name>
    <name type="common">Blackwell switchgrass</name>
    <dbReference type="NCBI Taxonomy" id="38727"/>
    <lineage>
        <taxon>Eukaryota</taxon>
        <taxon>Viridiplantae</taxon>
        <taxon>Streptophyta</taxon>
        <taxon>Embryophyta</taxon>
        <taxon>Tracheophyta</taxon>
        <taxon>Spermatophyta</taxon>
        <taxon>Magnoliopsida</taxon>
        <taxon>Liliopsida</taxon>
        <taxon>Poales</taxon>
        <taxon>Poaceae</taxon>
        <taxon>PACMAD clade</taxon>
        <taxon>Panicoideae</taxon>
        <taxon>Panicodae</taxon>
        <taxon>Paniceae</taxon>
        <taxon>Panicinae</taxon>
        <taxon>Panicum</taxon>
        <taxon>Panicum sect. Hiantes</taxon>
    </lineage>
</organism>
<feature type="compositionally biased region" description="Gly residues" evidence="1">
    <location>
        <begin position="42"/>
        <end position="69"/>
    </location>
</feature>
<dbReference type="GO" id="GO:0003680">
    <property type="term" value="F:minor groove of adenine-thymine-rich DNA binding"/>
    <property type="evidence" value="ECO:0007669"/>
    <property type="project" value="InterPro"/>
</dbReference>
<dbReference type="GO" id="GO:0003700">
    <property type="term" value="F:DNA-binding transcription factor activity"/>
    <property type="evidence" value="ECO:0007669"/>
    <property type="project" value="TreeGrafter"/>
</dbReference>
<dbReference type="CDD" id="cd11378">
    <property type="entry name" value="DUF296"/>
    <property type="match status" value="1"/>
</dbReference>
<feature type="domain" description="PPC" evidence="2">
    <location>
        <begin position="88"/>
        <end position="230"/>
    </location>
</feature>
<dbReference type="Pfam" id="PF03479">
    <property type="entry name" value="PCC"/>
    <property type="match status" value="1"/>
</dbReference>
<feature type="region of interest" description="Disordered" evidence="1">
    <location>
        <begin position="16"/>
        <end position="77"/>
    </location>
</feature>
<keyword evidence="4" id="KW-1185">Reference proteome</keyword>
<reference evidence="3" key="1">
    <citation type="submission" date="2020-05" db="EMBL/GenBank/DDBJ databases">
        <title>WGS assembly of Panicum virgatum.</title>
        <authorList>
            <person name="Lovell J.T."/>
            <person name="Jenkins J."/>
            <person name="Shu S."/>
            <person name="Juenger T.E."/>
            <person name="Schmutz J."/>
        </authorList>
    </citation>
    <scope>NUCLEOTIDE SEQUENCE</scope>
    <source>
        <strain evidence="3">AP13</strain>
    </source>
</reference>
<dbReference type="InterPro" id="IPR005175">
    <property type="entry name" value="PPC_dom"/>
</dbReference>